<evidence type="ECO:0000256" key="2">
    <source>
        <dbReference type="ARBA" id="ARBA00012004"/>
    </source>
</evidence>
<dbReference type="EC" id="1.1.1.100" evidence="5"/>
<evidence type="ECO:0000259" key="67">
    <source>
        <dbReference type="PROSITE" id="PS52019"/>
    </source>
</evidence>
<comment type="catalytic activity">
    <reaction evidence="23">
        <text>(3R)-hydroxyoctanoyl-[ACP] = (2E)-octenoyl-[ACP] + H2O</text>
        <dbReference type="Rhea" id="RHEA:41844"/>
        <dbReference type="Rhea" id="RHEA-COMP:9634"/>
        <dbReference type="Rhea" id="RHEA-COMP:9635"/>
        <dbReference type="ChEBI" id="CHEBI:15377"/>
        <dbReference type="ChEBI" id="CHEBI:78461"/>
        <dbReference type="ChEBI" id="CHEBI:78462"/>
    </reaction>
    <physiologicalReaction direction="left-to-right" evidence="23">
        <dbReference type="Rhea" id="RHEA:41845"/>
    </physiologicalReaction>
</comment>
<comment type="catalytic activity">
    <reaction evidence="49">
        <text>a fatty acyl-[ACP] + malonyl-[ACP] + H(+) = a 3-oxoacyl-[ACP] + holo-[ACP] + CO2</text>
        <dbReference type="Rhea" id="RHEA:22836"/>
        <dbReference type="Rhea" id="RHEA-COMP:9623"/>
        <dbReference type="Rhea" id="RHEA-COMP:9685"/>
        <dbReference type="Rhea" id="RHEA-COMP:9916"/>
        <dbReference type="Rhea" id="RHEA-COMP:14125"/>
        <dbReference type="ChEBI" id="CHEBI:15378"/>
        <dbReference type="ChEBI" id="CHEBI:16526"/>
        <dbReference type="ChEBI" id="CHEBI:64479"/>
        <dbReference type="ChEBI" id="CHEBI:78449"/>
        <dbReference type="ChEBI" id="CHEBI:78776"/>
        <dbReference type="ChEBI" id="CHEBI:138651"/>
        <dbReference type="EC" id="2.3.1.41"/>
    </reaction>
    <physiologicalReaction direction="left-to-right" evidence="49">
        <dbReference type="Rhea" id="RHEA:22837"/>
    </physiologicalReaction>
</comment>
<keyword evidence="14" id="KW-0276">Fatty acid metabolism</keyword>
<evidence type="ECO:0000256" key="27">
    <source>
        <dbReference type="ARBA" id="ARBA00023394"/>
    </source>
</evidence>
<dbReference type="InterPro" id="IPR057326">
    <property type="entry name" value="KR_dom"/>
</dbReference>
<dbReference type="Pfam" id="PF00109">
    <property type="entry name" value="ketoacyl-synt"/>
    <property type="match status" value="1"/>
</dbReference>
<comment type="catalytic activity">
    <reaction evidence="45">
        <text>hexadecanoyl-[ACP] + malonyl-[ACP] + H(+) = 3-oxooctadecanoyl-[ACP] + holo-[ACP] + CO2</text>
        <dbReference type="Rhea" id="RHEA:41916"/>
        <dbReference type="Rhea" id="RHEA-COMP:9623"/>
        <dbReference type="Rhea" id="RHEA-COMP:9652"/>
        <dbReference type="Rhea" id="RHEA-COMP:9653"/>
        <dbReference type="Rhea" id="RHEA-COMP:9685"/>
        <dbReference type="ChEBI" id="CHEBI:15378"/>
        <dbReference type="ChEBI" id="CHEBI:16526"/>
        <dbReference type="ChEBI" id="CHEBI:64479"/>
        <dbReference type="ChEBI" id="CHEBI:78449"/>
        <dbReference type="ChEBI" id="CHEBI:78483"/>
        <dbReference type="ChEBI" id="CHEBI:78487"/>
    </reaction>
    <physiologicalReaction direction="left-to-right" evidence="45">
        <dbReference type="Rhea" id="RHEA:41917"/>
    </physiologicalReaction>
</comment>
<dbReference type="InterPro" id="IPR029063">
    <property type="entry name" value="SAM-dependent_MTases_sf"/>
</dbReference>
<evidence type="ECO:0000256" key="53">
    <source>
        <dbReference type="ARBA" id="ARBA00048704"/>
    </source>
</evidence>
<dbReference type="InterPro" id="IPR018201">
    <property type="entry name" value="Ketoacyl_synth_AS"/>
</dbReference>
<dbReference type="GO" id="GO:0016297">
    <property type="term" value="F:fatty acyl-[ACP] hydrolase activity"/>
    <property type="evidence" value="ECO:0007669"/>
    <property type="project" value="UniProtKB-EC"/>
</dbReference>
<dbReference type="Gene3D" id="1.10.1200.10">
    <property type="entry name" value="ACP-like"/>
    <property type="match status" value="1"/>
</dbReference>
<dbReference type="InterPro" id="IPR049391">
    <property type="entry name" value="FAS_pseudo-KR"/>
</dbReference>
<dbReference type="InterPro" id="IPR029058">
    <property type="entry name" value="AB_hydrolase_fold"/>
</dbReference>
<evidence type="ECO:0000256" key="15">
    <source>
        <dbReference type="ARBA" id="ARBA00022857"/>
    </source>
</evidence>
<comment type="catalytic activity">
    <reaction evidence="41">
        <text>(2E)-hexadecenoyl-[ACP] + NADPH + H(+) = hexadecanoyl-[ACP] + NADP(+)</text>
        <dbReference type="Rhea" id="RHEA:41912"/>
        <dbReference type="Rhea" id="RHEA-COMP:9651"/>
        <dbReference type="Rhea" id="RHEA-COMP:9652"/>
        <dbReference type="ChEBI" id="CHEBI:15378"/>
        <dbReference type="ChEBI" id="CHEBI:57783"/>
        <dbReference type="ChEBI" id="CHEBI:58349"/>
        <dbReference type="ChEBI" id="CHEBI:78481"/>
        <dbReference type="ChEBI" id="CHEBI:78483"/>
    </reaction>
    <physiologicalReaction direction="left-to-right" evidence="41">
        <dbReference type="Rhea" id="RHEA:41913"/>
    </physiologicalReaction>
</comment>
<dbReference type="FunFam" id="3.90.180.10:FF:000015">
    <property type="entry name" value="Fatty acid synthase"/>
    <property type="match status" value="1"/>
</dbReference>
<evidence type="ECO:0000313" key="68">
    <source>
        <dbReference type="EMBL" id="PVD38683.1"/>
    </source>
</evidence>
<feature type="region of interest" description="C-terminal hotdog fold" evidence="64">
    <location>
        <begin position="1026"/>
        <end position="1147"/>
    </location>
</feature>
<dbReference type="Gene3D" id="3.90.180.10">
    <property type="entry name" value="Medium-chain alcohol dehydrogenases, catalytic domain"/>
    <property type="match status" value="1"/>
</dbReference>
<evidence type="ECO:0000256" key="52">
    <source>
        <dbReference type="ARBA" id="ARBA00048691"/>
    </source>
</evidence>
<feature type="region of interest" description="N-terminal hotdog fold" evidence="64">
    <location>
        <begin position="877"/>
        <end position="1012"/>
    </location>
</feature>
<dbReference type="Gene3D" id="3.40.47.10">
    <property type="match status" value="1"/>
</dbReference>
<comment type="catalytic activity">
    <reaction evidence="53">
        <text>hexadecanoyl-[ACP] + H2O = hexadecanoate + holo-[ACP] + H(+)</text>
        <dbReference type="Rhea" id="RHEA:41932"/>
        <dbReference type="Rhea" id="RHEA-COMP:9652"/>
        <dbReference type="Rhea" id="RHEA-COMP:9685"/>
        <dbReference type="ChEBI" id="CHEBI:7896"/>
        <dbReference type="ChEBI" id="CHEBI:15377"/>
        <dbReference type="ChEBI" id="CHEBI:15378"/>
        <dbReference type="ChEBI" id="CHEBI:64479"/>
        <dbReference type="ChEBI" id="CHEBI:78483"/>
        <dbReference type="EC" id="3.1.2.14"/>
    </reaction>
    <physiologicalReaction direction="left-to-right" evidence="53">
        <dbReference type="Rhea" id="RHEA:41933"/>
    </physiologicalReaction>
</comment>
<comment type="catalytic activity">
    <reaction evidence="46">
        <text>(2E)-dodecenoyl-[ACP] + NADPH + H(+) = dodecanoyl-[ACP] + NADP(+)</text>
        <dbReference type="Rhea" id="RHEA:41880"/>
        <dbReference type="Rhea" id="RHEA-COMP:9643"/>
        <dbReference type="Rhea" id="RHEA-COMP:9644"/>
        <dbReference type="ChEBI" id="CHEBI:15378"/>
        <dbReference type="ChEBI" id="CHEBI:57783"/>
        <dbReference type="ChEBI" id="CHEBI:58349"/>
        <dbReference type="ChEBI" id="CHEBI:65264"/>
        <dbReference type="ChEBI" id="CHEBI:78472"/>
    </reaction>
    <physiologicalReaction direction="left-to-right" evidence="46">
        <dbReference type="Rhea" id="RHEA:41881"/>
    </physiologicalReaction>
</comment>
<keyword evidence="20" id="KW-0443">Lipid metabolism</keyword>
<keyword evidence="11" id="KW-0808">Transferase</keyword>
<evidence type="ECO:0000256" key="55">
    <source>
        <dbReference type="ARBA" id="ARBA00049019"/>
    </source>
</evidence>
<evidence type="ECO:0000256" key="39">
    <source>
        <dbReference type="ARBA" id="ARBA00047500"/>
    </source>
</evidence>
<evidence type="ECO:0000256" key="47">
    <source>
        <dbReference type="ARBA" id="ARBA00048289"/>
    </source>
</evidence>
<dbReference type="UniPathway" id="UPA00094"/>
<keyword evidence="15" id="KW-0521">NADP</keyword>
<evidence type="ECO:0000256" key="12">
    <source>
        <dbReference type="ARBA" id="ARBA00022799"/>
    </source>
</evidence>
<dbReference type="GO" id="GO:0031177">
    <property type="term" value="F:phosphopantetheine binding"/>
    <property type="evidence" value="ECO:0007669"/>
    <property type="project" value="InterPro"/>
</dbReference>
<keyword evidence="9" id="KW-0444">Lipid biosynthesis</keyword>
<evidence type="ECO:0000256" key="54">
    <source>
        <dbReference type="ARBA" id="ARBA00048935"/>
    </source>
</evidence>
<dbReference type="InterPro" id="IPR042104">
    <property type="entry name" value="PKS_dehydratase_sf"/>
</dbReference>
<dbReference type="SUPFAM" id="SSF53335">
    <property type="entry name" value="S-adenosyl-L-methionine-dependent methyltransferases"/>
    <property type="match status" value="1"/>
</dbReference>
<comment type="catalytic activity">
    <reaction evidence="26">
        <text>(3R)-hydroxydecanoyl-[ACP] = (2E)-decenoyl-[ACP] + H2O</text>
        <dbReference type="Rhea" id="RHEA:41860"/>
        <dbReference type="Rhea" id="RHEA-COMP:9638"/>
        <dbReference type="Rhea" id="RHEA-COMP:9639"/>
        <dbReference type="ChEBI" id="CHEBI:15377"/>
        <dbReference type="ChEBI" id="CHEBI:78466"/>
        <dbReference type="ChEBI" id="CHEBI:78467"/>
    </reaction>
    <physiologicalReaction direction="left-to-right" evidence="26">
        <dbReference type="Rhea" id="RHEA:41861"/>
    </physiologicalReaction>
</comment>
<evidence type="ECO:0000256" key="22">
    <source>
        <dbReference type="ARBA" id="ARBA00023268"/>
    </source>
</evidence>
<evidence type="ECO:0000256" key="60">
    <source>
        <dbReference type="ARBA" id="ARBA00049422"/>
    </source>
</evidence>
<dbReference type="CDD" id="cd00833">
    <property type="entry name" value="PKS"/>
    <property type="match status" value="1"/>
</dbReference>
<comment type="catalytic activity">
    <reaction evidence="31">
        <text>(3R)-hydroxybutanoyl-[ACP] = (2E)-butenoyl-[ACP] + H2O</text>
        <dbReference type="Rhea" id="RHEA:41808"/>
        <dbReference type="Rhea" id="RHEA-COMP:9626"/>
        <dbReference type="Rhea" id="RHEA-COMP:9627"/>
        <dbReference type="ChEBI" id="CHEBI:15377"/>
        <dbReference type="ChEBI" id="CHEBI:78451"/>
        <dbReference type="ChEBI" id="CHEBI:78453"/>
    </reaction>
    <physiologicalReaction direction="left-to-right" evidence="31">
        <dbReference type="Rhea" id="RHEA:41809"/>
    </physiologicalReaction>
</comment>
<evidence type="ECO:0000256" key="14">
    <source>
        <dbReference type="ARBA" id="ARBA00022832"/>
    </source>
</evidence>
<dbReference type="Gene3D" id="3.40.50.1820">
    <property type="entry name" value="alpha/beta hydrolase"/>
    <property type="match status" value="2"/>
</dbReference>
<evidence type="ECO:0000256" key="58">
    <source>
        <dbReference type="ARBA" id="ARBA00049263"/>
    </source>
</evidence>
<comment type="pathway">
    <text evidence="1">Lipid metabolism.</text>
</comment>
<dbReference type="PROSITE" id="PS52019">
    <property type="entry name" value="PKS_MFAS_DH"/>
    <property type="match status" value="1"/>
</dbReference>
<dbReference type="InterPro" id="IPR014043">
    <property type="entry name" value="Acyl_transferase_dom"/>
</dbReference>
<evidence type="ECO:0000256" key="7">
    <source>
        <dbReference type="ARBA" id="ARBA00018769"/>
    </source>
</evidence>
<dbReference type="STRING" id="400727.A0A2T7PZ32"/>
<evidence type="ECO:0000256" key="28">
    <source>
        <dbReference type="ARBA" id="ARBA00023398"/>
    </source>
</evidence>
<evidence type="ECO:0000256" key="32">
    <source>
        <dbReference type="ARBA" id="ARBA00023442"/>
    </source>
</evidence>
<comment type="catalytic activity">
    <reaction evidence="60">
        <text>3-oxooctanoyl-[ACP] + NADPH + H(+) = (3R)-hydroxyoctanoyl-[ACP] + NADP(+)</text>
        <dbReference type="Rhea" id="RHEA:41840"/>
        <dbReference type="Rhea" id="RHEA-COMP:9633"/>
        <dbReference type="Rhea" id="RHEA-COMP:9634"/>
        <dbReference type="ChEBI" id="CHEBI:15378"/>
        <dbReference type="ChEBI" id="CHEBI:57783"/>
        <dbReference type="ChEBI" id="CHEBI:58349"/>
        <dbReference type="ChEBI" id="CHEBI:78460"/>
        <dbReference type="ChEBI" id="CHEBI:78461"/>
    </reaction>
    <physiologicalReaction direction="left-to-right" evidence="60">
        <dbReference type="Rhea" id="RHEA:41841"/>
    </physiologicalReaction>
</comment>
<comment type="catalytic activity">
    <reaction evidence="58">
        <text>3-oxododecanoyl-[ACP] + NADPH + H(+) = (3R)-hydroxydodecanoyl-[ACP] + NADP(+)</text>
        <dbReference type="Rhea" id="RHEA:41872"/>
        <dbReference type="Rhea" id="RHEA-COMP:9641"/>
        <dbReference type="Rhea" id="RHEA-COMP:9642"/>
        <dbReference type="ChEBI" id="CHEBI:15378"/>
        <dbReference type="ChEBI" id="CHEBI:57783"/>
        <dbReference type="ChEBI" id="CHEBI:58349"/>
        <dbReference type="ChEBI" id="CHEBI:78469"/>
        <dbReference type="ChEBI" id="CHEBI:78470"/>
    </reaction>
    <physiologicalReaction direction="left-to-right" evidence="58">
        <dbReference type="Rhea" id="RHEA:41873"/>
    </physiologicalReaction>
</comment>
<dbReference type="SUPFAM" id="SSF52151">
    <property type="entry name" value="FabD/lysophospholipase-like"/>
    <property type="match status" value="1"/>
</dbReference>
<keyword evidence="13" id="KW-0378">Hydrolase</keyword>
<accession>A0A2T7PZ32</accession>
<dbReference type="EMBL" id="PZQS01000001">
    <property type="protein sequence ID" value="PVD38683.1"/>
    <property type="molecule type" value="Genomic_DNA"/>
</dbReference>
<keyword evidence="12" id="KW-0702">S-nitrosylation</keyword>
<evidence type="ECO:0000256" key="1">
    <source>
        <dbReference type="ARBA" id="ARBA00005189"/>
    </source>
</evidence>
<keyword evidence="22" id="KW-0511">Multifunctional enzyme</keyword>
<evidence type="ECO:0000256" key="20">
    <source>
        <dbReference type="ARBA" id="ARBA00023098"/>
    </source>
</evidence>
<dbReference type="SUPFAM" id="SSF50129">
    <property type="entry name" value="GroES-like"/>
    <property type="match status" value="1"/>
</dbReference>
<dbReference type="GO" id="GO:0141148">
    <property type="term" value="F:enoyl-[acyl-carrier-protein] reductase (NADPH) activity"/>
    <property type="evidence" value="ECO:0007669"/>
    <property type="project" value="UniProtKB-EC"/>
</dbReference>
<dbReference type="InterPro" id="IPR020843">
    <property type="entry name" value="ER"/>
</dbReference>
<dbReference type="InterPro" id="IPR016035">
    <property type="entry name" value="Acyl_Trfase/lysoPLipase"/>
</dbReference>
<evidence type="ECO:0000256" key="41">
    <source>
        <dbReference type="ARBA" id="ARBA00047810"/>
    </source>
</evidence>
<dbReference type="InterPro" id="IPR049900">
    <property type="entry name" value="PKS_mFAS_DH"/>
</dbReference>
<comment type="catalytic activity">
    <reaction evidence="24">
        <text>(3R)-hydroxydodecanoyl-[ACP] = (2E)-dodecenoyl-[ACP] + H2O</text>
        <dbReference type="Rhea" id="RHEA:41876"/>
        <dbReference type="Rhea" id="RHEA-COMP:9642"/>
        <dbReference type="Rhea" id="RHEA-COMP:9643"/>
        <dbReference type="ChEBI" id="CHEBI:15377"/>
        <dbReference type="ChEBI" id="CHEBI:78470"/>
        <dbReference type="ChEBI" id="CHEBI:78472"/>
    </reaction>
    <physiologicalReaction direction="left-to-right" evidence="24">
        <dbReference type="Rhea" id="RHEA:41877"/>
    </physiologicalReaction>
</comment>
<comment type="catalytic activity">
    <reaction evidence="54">
        <text>3-oxotetradecanoyl-[ACP] + NADPH + H(+) = (3R)-hydroxytetradecanoyl-[ACP] + NADP(+)</text>
        <dbReference type="Rhea" id="RHEA:41888"/>
        <dbReference type="Rhea" id="RHEA-COMP:9645"/>
        <dbReference type="Rhea" id="RHEA-COMP:9646"/>
        <dbReference type="ChEBI" id="CHEBI:15378"/>
        <dbReference type="ChEBI" id="CHEBI:57783"/>
        <dbReference type="ChEBI" id="CHEBI:58349"/>
        <dbReference type="ChEBI" id="CHEBI:78473"/>
        <dbReference type="ChEBI" id="CHEBI:78474"/>
    </reaction>
    <physiologicalReaction direction="left-to-right" evidence="54">
        <dbReference type="Rhea" id="RHEA:41889"/>
    </physiologicalReaction>
</comment>
<evidence type="ECO:0000256" key="26">
    <source>
        <dbReference type="ARBA" id="ARBA00023388"/>
    </source>
</evidence>
<dbReference type="Pfam" id="PF13489">
    <property type="entry name" value="Methyltransf_23"/>
    <property type="match status" value="1"/>
</dbReference>
<evidence type="ECO:0000256" key="63">
    <source>
        <dbReference type="ARBA" id="ARBA00049533"/>
    </source>
</evidence>
<evidence type="ECO:0000256" key="24">
    <source>
        <dbReference type="ARBA" id="ARBA00023351"/>
    </source>
</evidence>
<evidence type="ECO:0000259" key="66">
    <source>
        <dbReference type="PROSITE" id="PS52004"/>
    </source>
</evidence>
<dbReference type="InterPro" id="IPR013968">
    <property type="entry name" value="PKS_KR"/>
</dbReference>
<comment type="catalytic activity">
    <reaction evidence="43">
        <text>3-oxobutanoyl-[ACP] + NADPH + H(+) = (3R)-hydroxybutanoyl-[ACP] + NADP(+)</text>
        <dbReference type="Rhea" id="RHEA:41804"/>
        <dbReference type="Rhea" id="RHEA-COMP:9625"/>
        <dbReference type="Rhea" id="RHEA-COMP:9626"/>
        <dbReference type="ChEBI" id="CHEBI:15378"/>
        <dbReference type="ChEBI" id="CHEBI:57783"/>
        <dbReference type="ChEBI" id="CHEBI:58349"/>
        <dbReference type="ChEBI" id="CHEBI:78450"/>
        <dbReference type="ChEBI" id="CHEBI:78451"/>
    </reaction>
    <physiologicalReaction direction="left-to-right" evidence="43">
        <dbReference type="Rhea" id="RHEA:41805"/>
    </physiologicalReaction>
</comment>
<dbReference type="InterPro" id="IPR014030">
    <property type="entry name" value="Ketoacyl_synth_N"/>
</dbReference>
<evidence type="ECO:0000256" key="5">
    <source>
        <dbReference type="ARBA" id="ARBA00012948"/>
    </source>
</evidence>
<evidence type="ECO:0000256" key="33">
    <source>
        <dbReference type="ARBA" id="ARBA00044883"/>
    </source>
</evidence>
<dbReference type="InterPro" id="IPR032821">
    <property type="entry name" value="PKS_assoc"/>
</dbReference>
<dbReference type="CDD" id="cd05195">
    <property type="entry name" value="enoyl_red"/>
    <property type="match status" value="1"/>
</dbReference>
<keyword evidence="21" id="KW-0275">Fatty acid biosynthesis</keyword>
<comment type="catalytic activity">
    <reaction evidence="42">
        <text>(2E)-hexenoyl-[ACP] + NADPH + H(+) = hexanoyl-[ACP] + NADP(+)</text>
        <dbReference type="Rhea" id="RHEA:41832"/>
        <dbReference type="Rhea" id="RHEA-COMP:9631"/>
        <dbReference type="Rhea" id="RHEA-COMP:9632"/>
        <dbReference type="ChEBI" id="CHEBI:15378"/>
        <dbReference type="ChEBI" id="CHEBI:57783"/>
        <dbReference type="ChEBI" id="CHEBI:58349"/>
        <dbReference type="ChEBI" id="CHEBI:78458"/>
        <dbReference type="ChEBI" id="CHEBI:78459"/>
    </reaction>
    <physiologicalReaction direction="left-to-right" evidence="42">
        <dbReference type="Rhea" id="RHEA:41833"/>
    </physiologicalReaction>
</comment>
<dbReference type="InterPro" id="IPR016036">
    <property type="entry name" value="Malonyl_transacylase_ACP-bd"/>
</dbReference>
<evidence type="ECO:0000313" key="69">
    <source>
        <dbReference type="Proteomes" id="UP000245119"/>
    </source>
</evidence>
<evidence type="ECO:0000256" key="19">
    <source>
        <dbReference type="ARBA" id="ARBA00023027"/>
    </source>
</evidence>
<comment type="caution">
    <text evidence="68">The sequence shown here is derived from an EMBL/GenBank/DDBJ whole genome shotgun (WGS) entry which is preliminary data.</text>
</comment>
<dbReference type="InterPro" id="IPR011032">
    <property type="entry name" value="GroES-like_sf"/>
</dbReference>
<dbReference type="PROSITE" id="PS52004">
    <property type="entry name" value="KS3_2"/>
    <property type="match status" value="1"/>
</dbReference>
<dbReference type="PANTHER" id="PTHR43775:SF7">
    <property type="entry name" value="FATTY ACID SYNTHASE"/>
    <property type="match status" value="1"/>
</dbReference>
<dbReference type="InterPro" id="IPR049552">
    <property type="entry name" value="PKS_DH_N"/>
</dbReference>
<keyword evidence="19" id="KW-0520">NAD</keyword>
<feature type="active site" description="Proton acceptor; for dehydratase activity" evidence="64">
    <location>
        <position position="918"/>
    </location>
</feature>
<evidence type="ECO:0000256" key="50">
    <source>
        <dbReference type="ARBA" id="ARBA00048571"/>
    </source>
</evidence>
<dbReference type="SMART" id="SM00829">
    <property type="entry name" value="PKS_ER"/>
    <property type="match status" value="1"/>
</dbReference>
<evidence type="ECO:0000256" key="13">
    <source>
        <dbReference type="ARBA" id="ARBA00022801"/>
    </source>
</evidence>
<dbReference type="EC" id="2.3.1.41" evidence="6"/>
<dbReference type="SMART" id="SM00823">
    <property type="entry name" value="PKS_PP"/>
    <property type="match status" value="1"/>
</dbReference>
<dbReference type="Pfam" id="PF00698">
    <property type="entry name" value="Acyl_transf_1"/>
    <property type="match status" value="1"/>
</dbReference>
<comment type="catalytic activity">
    <reaction evidence="39">
        <text>(2E)-butenoyl-[ACP] + NADPH + H(+) = butanoyl-[ACP] + NADP(+)</text>
        <dbReference type="Rhea" id="RHEA:41812"/>
        <dbReference type="Rhea" id="RHEA-COMP:9627"/>
        <dbReference type="Rhea" id="RHEA-COMP:9628"/>
        <dbReference type="ChEBI" id="CHEBI:15378"/>
        <dbReference type="ChEBI" id="CHEBI:57783"/>
        <dbReference type="ChEBI" id="CHEBI:58349"/>
        <dbReference type="ChEBI" id="CHEBI:78453"/>
        <dbReference type="ChEBI" id="CHEBI:78454"/>
    </reaction>
    <physiologicalReaction direction="left-to-right" evidence="39">
        <dbReference type="Rhea" id="RHEA:41813"/>
    </physiologicalReaction>
</comment>
<evidence type="ECO:0000256" key="37">
    <source>
        <dbReference type="ARBA" id="ARBA00047440"/>
    </source>
</evidence>
<dbReference type="PROSITE" id="PS00606">
    <property type="entry name" value="KS3_1"/>
    <property type="match status" value="1"/>
</dbReference>
<comment type="catalytic activity">
    <reaction evidence="38">
        <text>tetradecanoyl-[ACP] + malonyl-[ACP] + H(+) = 3-oxohexadecanoyl-[ACP] + holo-[ACP] + CO2</text>
        <dbReference type="Rhea" id="RHEA:41900"/>
        <dbReference type="Rhea" id="RHEA-COMP:9623"/>
        <dbReference type="Rhea" id="RHEA-COMP:9648"/>
        <dbReference type="Rhea" id="RHEA-COMP:9649"/>
        <dbReference type="Rhea" id="RHEA-COMP:9685"/>
        <dbReference type="ChEBI" id="CHEBI:15378"/>
        <dbReference type="ChEBI" id="CHEBI:16526"/>
        <dbReference type="ChEBI" id="CHEBI:64479"/>
        <dbReference type="ChEBI" id="CHEBI:78449"/>
        <dbReference type="ChEBI" id="CHEBI:78477"/>
        <dbReference type="ChEBI" id="CHEBI:78478"/>
    </reaction>
    <physiologicalReaction direction="left-to-right" evidence="38">
        <dbReference type="Rhea" id="RHEA:41901"/>
    </physiologicalReaction>
</comment>
<dbReference type="GO" id="GO:0004313">
    <property type="term" value="F:[acyl-carrier-protein] S-acetyltransferase activity"/>
    <property type="evidence" value="ECO:0007669"/>
    <property type="project" value="UniProtKB-EC"/>
</dbReference>
<dbReference type="InterPro" id="IPR036291">
    <property type="entry name" value="NAD(P)-bd_dom_sf"/>
</dbReference>
<evidence type="ECO:0000256" key="9">
    <source>
        <dbReference type="ARBA" id="ARBA00022516"/>
    </source>
</evidence>
<dbReference type="PANTHER" id="PTHR43775">
    <property type="entry name" value="FATTY ACID SYNTHASE"/>
    <property type="match status" value="1"/>
</dbReference>
<keyword evidence="10" id="KW-0597">Phosphoprotein</keyword>
<dbReference type="GO" id="GO:0004316">
    <property type="term" value="F:3-oxoacyl-[acyl-carrier-protein] reductase (NADPH) activity"/>
    <property type="evidence" value="ECO:0007669"/>
    <property type="project" value="UniProtKB-EC"/>
</dbReference>
<evidence type="ECO:0000256" key="42">
    <source>
        <dbReference type="ARBA" id="ARBA00047897"/>
    </source>
</evidence>
<dbReference type="FunFam" id="1.10.1200.10:FF:000013">
    <property type="entry name" value="Fatty acid synthase"/>
    <property type="match status" value="1"/>
</dbReference>
<evidence type="ECO:0000256" key="62">
    <source>
        <dbReference type="ARBA" id="ARBA00049521"/>
    </source>
</evidence>
<comment type="catalytic activity">
    <reaction evidence="36">
        <text>a (3R)-hydroxyacyl-[ACP] + NADP(+) = a 3-oxoacyl-[ACP] + NADPH + H(+)</text>
        <dbReference type="Rhea" id="RHEA:17397"/>
        <dbReference type="Rhea" id="RHEA-COMP:9916"/>
        <dbReference type="Rhea" id="RHEA-COMP:9945"/>
        <dbReference type="ChEBI" id="CHEBI:15378"/>
        <dbReference type="ChEBI" id="CHEBI:57783"/>
        <dbReference type="ChEBI" id="CHEBI:58349"/>
        <dbReference type="ChEBI" id="CHEBI:78776"/>
        <dbReference type="ChEBI" id="CHEBI:78827"/>
        <dbReference type="EC" id="1.1.1.100"/>
    </reaction>
    <physiologicalReaction direction="right-to-left" evidence="36">
        <dbReference type="Rhea" id="RHEA:17399"/>
    </physiologicalReaction>
</comment>
<dbReference type="InterPro" id="IPR009081">
    <property type="entry name" value="PP-bd_ACP"/>
</dbReference>
<dbReference type="SMART" id="SM00827">
    <property type="entry name" value="PKS_AT"/>
    <property type="match status" value="1"/>
</dbReference>
<name>A0A2T7PZ32_POMCA</name>
<protein>
    <recommendedName>
        <fullName evidence="7">Fatty acid synthase</fullName>
        <ecNumber evidence="5">1.1.1.100</ecNumber>
        <ecNumber evidence="2">1.3.1.39</ecNumber>
        <ecNumber evidence="6">2.3.1.41</ecNumber>
        <ecNumber evidence="4">2.3.1.85</ecNumber>
        <ecNumber evidence="3">3.1.2.14</ecNumber>
    </recommendedName>
</protein>
<dbReference type="SMART" id="SM00826">
    <property type="entry name" value="PKS_DH"/>
    <property type="match status" value="1"/>
</dbReference>
<evidence type="ECO:0000256" key="30">
    <source>
        <dbReference type="ARBA" id="ARBA00023401"/>
    </source>
</evidence>
<dbReference type="EC" id="2.3.1.85" evidence="4"/>
<evidence type="ECO:0000256" key="11">
    <source>
        <dbReference type="ARBA" id="ARBA00022679"/>
    </source>
</evidence>
<comment type="catalytic activity">
    <reaction evidence="59">
        <text>3-oxohexadecanoyl-[ACP] + NADPH + H(+) = (3R)-hydroxyhexadecanoyl-[ACP] + NADP(+)</text>
        <dbReference type="Rhea" id="RHEA:41904"/>
        <dbReference type="Rhea" id="RHEA-COMP:9649"/>
        <dbReference type="Rhea" id="RHEA-COMP:9650"/>
        <dbReference type="ChEBI" id="CHEBI:15378"/>
        <dbReference type="ChEBI" id="CHEBI:57783"/>
        <dbReference type="ChEBI" id="CHEBI:58349"/>
        <dbReference type="ChEBI" id="CHEBI:78478"/>
        <dbReference type="ChEBI" id="CHEBI:78480"/>
    </reaction>
    <physiologicalReaction direction="left-to-right" evidence="59">
        <dbReference type="Rhea" id="RHEA:41905"/>
    </physiologicalReaction>
</comment>
<comment type="catalytic activity">
    <reaction evidence="56">
        <text>decanoyl-[ACP] + malonyl-[ACP] + H(+) = 3-oxododecanoyl-[ACP] + holo-[ACP] + CO2</text>
        <dbReference type="Rhea" id="RHEA:41868"/>
        <dbReference type="Rhea" id="RHEA-COMP:9623"/>
        <dbReference type="Rhea" id="RHEA-COMP:9640"/>
        <dbReference type="Rhea" id="RHEA-COMP:9641"/>
        <dbReference type="Rhea" id="RHEA-COMP:9685"/>
        <dbReference type="ChEBI" id="CHEBI:15378"/>
        <dbReference type="ChEBI" id="CHEBI:16526"/>
        <dbReference type="ChEBI" id="CHEBI:64479"/>
        <dbReference type="ChEBI" id="CHEBI:78449"/>
        <dbReference type="ChEBI" id="CHEBI:78468"/>
        <dbReference type="ChEBI" id="CHEBI:78469"/>
    </reaction>
    <physiologicalReaction direction="left-to-right" evidence="56">
        <dbReference type="Rhea" id="RHEA:41869"/>
    </physiologicalReaction>
</comment>
<dbReference type="PROSITE" id="PS50075">
    <property type="entry name" value="CARRIER"/>
    <property type="match status" value="1"/>
</dbReference>
<dbReference type="InterPro" id="IPR020807">
    <property type="entry name" value="PKS_DH"/>
</dbReference>
<dbReference type="Pfam" id="PF00550">
    <property type="entry name" value="PP-binding"/>
    <property type="match status" value="1"/>
</dbReference>
<evidence type="ECO:0000256" key="49">
    <source>
        <dbReference type="ARBA" id="ARBA00048506"/>
    </source>
</evidence>
<dbReference type="Gene3D" id="3.40.50.150">
    <property type="entry name" value="Vaccinia Virus protein VP39"/>
    <property type="match status" value="1"/>
</dbReference>
<dbReference type="Pfam" id="PF16197">
    <property type="entry name" value="KAsynt_C_assoc"/>
    <property type="match status" value="1"/>
</dbReference>
<dbReference type="SUPFAM" id="SSF51735">
    <property type="entry name" value="NAD(P)-binding Rossmann-fold domains"/>
    <property type="match status" value="2"/>
</dbReference>
<dbReference type="Proteomes" id="UP000245119">
    <property type="component" value="Linkage Group LG1"/>
</dbReference>
<evidence type="ECO:0000256" key="64">
    <source>
        <dbReference type="PROSITE-ProRule" id="PRU01363"/>
    </source>
</evidence>
<feature type="active site" description="Proton donor; for dehydratase activity" evidence="64">
    <location>
        <position position="1075"/>
    </location>
</feature>
<feature type="domain" description="Ketosynthase family 3 (KS3)" evidence="66">
    <location>
        <begin position="40"/>
        <end position="445"/>
    </location>
</feature>
<evidence type="ECO:0000256" key="61">
    <source>
        <dbReference type="ARBA" id="ARBA00049449"/>
    </source>
</evidence>
<comment type="catalytic activity">
    <reaction evidence="33">
        <text>acetyl-CoA + n malonyl-CoA + 2n NADPH + 2n H(+) = a long-chain fatty acid + (n+1) CoA + n CO2 + 2n NADP(+).</text>
        <dbReference type="EC" id="2.3.1.85"/>
    </reaction>
</comment>
<reference evidence="68 69" key="1">
    <citation type="submission" date="2018-04" db="EMBL/GenBank/DDBJ databases">
        <title>The genome of golden apple snail Pomacea canaliculata provides insight into stress tolerance and invasive adaptation.</title>
        <authorList>
            <person name="Liu C."/>
            <person name="Liu B."/>
            <person name="Ren Y."/>
            <person name="Zhang Y."/>
            <person name="Wang H."/>
            <person name="Li S."/>
            <person name="Jiang F."/>
            <person name="Yin L."/>
            <person name="Zhang G."/>
            <person name="Qian W."/>
            <person name="Fan W."/>
        </authorList>
    </citation>
    <scope>NUCLEOTIDE SEQUENCE [LARGE SCALE GENOMIC DNA]</scope>
    <source>
        <strain evidence="68">SZHN2017</strain>
        <tissue evidence="68">Muscle</tissue>
    </source>
</reference>
<dbReference type="Pfam" id="PF02801">
    <property type="entry name" value="Ketoacyl-synt_C"/>
    <property type="match status" value="1"/>
</dbReference>
<sequence length="2578" mass="282217">MPARIMDEVLNEQSAQEESLLQQQSAQNGSESNFCSYNVSVDVVISGISGRLPESDNIEEFRQHLMLGEDMVTEDNRRWEPGLLGLPRRNGKLKDLSKFDAAFFGVSPKQAETMDPQQRLLLETAYECIVDAGVNPQTLKGTKTGVFIGSSFSEAAEAWSSNSEKMIGYAMTGCCRAMFANRLSFFFDLKGPSYTVDTACSSSLLALDLALHSIRMGQCDAALVGGCGLLLKPASSLQFLQLNMLSPDGMCKSFDASGNGYCRSEAVVMVLLQKSSDAKRIYSTVVHSGNNADGNKEQGITFPSGEIQKQLLKQVYADAGVDPAKVAYVEAHGTGTKAGDPQEVNGICDIFCKGRQGPLLIGSTKSNMGHPEPASGLAAVAKVIIAMEDGMIPPNLHYENPNPDIPGLLDGRLAVVTHRARWDGGYVGINSFGFGGANVHVILKSNEQQRTAPHPDATSCRLFTYAGRTEEGVRRVFELLHQHPDNVDLQALLAESSNMPVNSHPYRGYTVLNSQTEPRADVIEKTAEKRPVWFVCSGMGTQWVGMCRRMMDLPLFHNSIMKADAILRSVGFNLYDVLMSADEQTFEDPVNSFTGITSTQVAILDVLKHVGIVPDGLLGHSTGEIACGYADGCMTREETLLAAYWRGRCVRDGNLPLGAMAAVGLTWKEAHAQCPPGVIPACHNAEETVTISGPAETVNNFVAELQAKGVFAREVKTAGVAFHSYFMKAVAPELKKRLEEVIVPKPRSKRWISTSLVETEWDSDIAKTAGAEYHVNNMVSPVLFQEGLRHIPPNAFVIEVAPHCLLQAILKRSLGPDARFVGLMKKGHPDNLHFFLSNLGRCFISGAAVDTMSLVSPVAFPVPRGTPMISPLVQWDHSDTWAVPKPEDFVSGGSGRLTDAMYEVTLATDSEDKYIEGHMIDGRVLYPAAGYLVLAWRTLARLRGTVYQQLPVVFENVNIHRATIMPSSGSVTFHVSIMEATGDFEIIESGGLVATGKILVATDSVSLVRDMPFKEHDVGSSGDSLDLELTCADIYKELRLRGYDYGPTFQGILSASSTGEDGKLEWNGRWVVFVDLMLQIQVLGHSGSMLRLPTRITRLEINPTIHEEFAKPFDDTRKAIPVVVDPWQNIVVAGGVVLQGLHAAVAPRRSQQSPPVLEQFTFVPYLDGRLDSSIAVTLEGYASDVTAYAIQGLKSLHNGKEYICNSNLLTVALDQLSSRRTLSQDSISEYLTSDGHGLMKVLHKIATTSTNSVFIDNVNQILKDFQKDLISDPLLSSLTDVHTLRPFLDVVLENTLTSKLSVCELEANSSAIYRHVIKQMADQPKLHIKTVVADATLPEGNDFDSLDITPTAWDFSKETTGLGKFHLVVLNNILHRQPNAVSALQKAIELVEDGGFLMVQEVTQNFPIFLMLESLHRELPVQDAENDTAYGCYRTAAAWNNLFGKTGLEVVMQASDDFLSSMFLLRRKVTETSGHTILTVDSLDYNWVESLKQQLEECQSQPNKKIWLLAKTPCNGVVGMLNCLRQETGGNRLRCILFSNLKSSEVPDMSESSQEFLSLIQKDMAVNVYRDGQWGSFRHIPIRTDITCQLKACEHAYVNVLTRGDLSSLHWVESPLKYFDKTSSANGNLELCSVYYTALNFRDVMLATGKLPPDAIPGDLAAQDCILGMEFSGRDTSGNRVMGLLPAKGMATTVDVSKQFLWKVPESWSLADAATVPVVYCTAYYALVIRGRIRRGDRVLIHSGSGGVGQAAISIALDAGCEVFTTVGSQEKREILKQVFPQLKDDHFGNSRDLSFERDFLRTTKGKGMDVVLNSLSEEKLQASLRLLAQHGRFLEIGKFDLSNNTALGMSLFLKNVSFHGILLDALFTEDNADWMEVSHLMQRGMERGTVRPLHATVFDHTQVENAFRFMAQGKHTGKVLIKVRPEETSKTIQPASVSISAIARAACHPEKTYIITGGTGGFGLELAQWLVDRGAKKLILTSRSGITTGYQARKLRRWTHAGVHAKVLKLDASNVQQCRELLQEAIRMGPAGAVFNLAMVLRDGLFENQTVENFRVVSDPKVQGTINLDALTREMCSSSLDWFVTFSSVSCGRGNAGQANYGFANSVMERICEKRVVDGFPGLAVQWGAIGDVGVVLETMGSNTTVVGGTLPQRITSCLATLDRFLNQTAPVMSSYVPAEKAAGKKDKSGEKQSLVDAVSHILGVKDPSSINPDTTLADLGLDSLMGTEIQQALERDFDLTLSSREIRLLTMKKLREIGSDVSAPSVSAASSKKEDSASSIQIEDSVEFVRYDTSQLVPTVCIVKLNNISNDKSPLFIVHPIEGVTLCLKTVASCMQCPVYGIQRVAAAPLSSVEALAGFYLQQLMQIKPEGPYQLAGYSFGCCVAFEMALQLQKAFPQDPNIVEQLFMLDGSHQFVNAHTTSYRKKFSCQEGPEVETEVLCAFINQFMFTSYIPLSKTLMGAPNSKERMNTALDILMSTQQFPDRKDIETAMNAFFGMLIIGEQYKPAATYSGDITLLRARSHTLGSDSLAEDYNIHEVCCGKVIVETVEGDHETFIKGESAKVVAKLLSSGCGCN</sequence>
<evidence type="ECO:0000256" key="43">
    <source>
        <dbReference type="ARBA" id="ARBA00047953"/>
    </source>
</evidence>
<gene>
    <name evidence="68" type="ORF">C0Q70_01303</name>
</gene>
<evidence type="ECO:0000256" key="44">
    <source>
        <dbReference type="ARBA" id="ARBA00047961"/>
    </source>
</evidence>
<comment type="catalytic activity">
    <reaction evidence="30">
        <text>(3R)-hydroxyhexadecanoyl-[ACP] = (2E)-hexadecenoyl-[ACP] + H2O</text>
        <dbReference type="Rhea" id="RHEA:41908"/>
        <dbReference type="Rhea" id="RHEA-COMP:9650"/>
        <dbReference type="Rhea" id="RHEA-COMP:9651"/>
        <dbReference type="ChEBI" id="CHEBI:15377"/>
        <dbReference type="ChEBI" id="CHEBI:78480"/>
        <dbReference type="ChEBI" id="CHEBI:78481"/>
    </reaction>
    <physiologicalReaction direction="left-to-right" evidence="30">
        <dbReference type="Rhea" id="RHEA:41909"/>
    </physiologicalReaction>
</comment>
<dbReference type="Gene3D" id="3.40.366.10">
    <property type="entry name" value="Malonyl-Coenzyme A Acyl Carrier Protein, domain 2"/>
    <property type="match status" value="1"/>
</dbReference>
<dbReference type="EC" id="1.3.1.39" evidence="2"/>
<comment type="catalytic activity">
    <reaction evidence="35">
        <text>hexanoyl-[ACP] + malonyl-[ACP] + H(+) = 3-oxooctanoyl-[ACP] + holo-[ACP] + CO2</text>
        <dbReference type="Rhea" id="RHEA:41836"/>
        <dbReference type="Rhea" id="RHEA-COMP:9623"/>
        <dbReference type="Rhea" id="RHEA-COMP:9632"/>
        <dbReference type="Rhea" id="RHEA-COMP:9633"/>
        <dbReference type="Rhea" id="RHEA-COMP:9685"/>
        <dbReference type="ChEBI" id="CHEBI:15378"/>
        <dbReference type="ChEBI" id="CHEBI:16526"/>
        <dbReference type="ChEBI" id="CHEBI:64479"/>
        <dbReference type="ChEBI" id="CHEBI:78449"/>
        <dbReference type="ChEBI" id="CHEBI:78459"/>
        <dbReference type="ChEBI" id="CHEBI:78460"/>
    </reaction>
    <physiologicalReaction direction="left-to-right" evidence="35">
        <dbReference type="Rhea" id="RHEA:41837"/>
    </physiologicalReaction>
</comment>
<feature type="domain" description="PKS/mFAS DH" evidence="67">
    <location>
        <begin position="877"/>
        <end position="1147"/>
    </location>
</feature>
<evidence type="ECO:0000256" key="36">
    <source>
        <dbReference type="ARBA" id="ARBA00047400"/>
    </source>
</evidence>
<keyword evidence="16" id="KW-0663">Pyridoxal phosphate</keyword>
<comment type="catalytic activity">
    <reaction evidence="57">
        <text>(2E)-tetradecenoyl-[ACP] + NADPH + H(+) = tetradecanoyl-[ACP] + NADP(+)</text>
        <dbReference type="Rhea" id="RHEA:41896"/>
        <dbReference type="Rhea" id="RHEA-COMP:9647"/>
        <dbReference type="Rhea" id="RHEA-COMP:9648"/>
        <dbReference type="ChEBI" id="CHEBI:15378"/>
        <dbReference type="ChEBI" id="CHEBI:57783"/>
        <dbReference type="ChEBI" id="CHEBI:58349"/>
        <dbReference type="ChEBI" id="CHEBI:78475"/>
        <dbReference type="ChEBI" id="CHEBI:78477"/>
    </reaction>
    <physiologicalReaction direction="left-to-right" evidence="57">
        <dbReference type="Rhea" id="RHEA:41897"/>
    </physiologicalReaction>
</comment>
<comment type="catalytic activity">
    <reaction evidence="48">
        <text>(2E)-octenoyl-[ACP] + NADPH + H(+) = octanoyl-[ACP] + NADP(+)</text>
        <dbReference type="Rhea" id="RHEA:41848"/>
        <dbReference type="Rhea" id="RHEA-COMP:9635"/>
        <dbReference type="Rhea" id="RHEA-COMP:9636"/>
        <dbReference type="ChEBI" id="CHEBI:15378"/>
        <dbReference type="ChEBI" id="CHEBI:57783"/>
        <dbReference type="ChEBI" id="CHEBI:58349"/>
        <dbReference type="ChEBI" id="CHEBI:78462"/>
        <dbReference type="ChEBI" id="CHEBI:78463"/>
    </reaction>
    <physiologicalReaction direction="left-to-right" evidence="48">
        <dbReference type="Rhea" id="RHEA:41849"/>
    </physiologicalReaction>
</comment>
<evidence type="ECO:0000256" key="6">
    <source>
        <dbReference type="ARBA" id="ARBA00013191"/>
    </source>
</evidence>
<evidence type="ECO:0000256" key="23">
    <source>
        <dbReference type="ARBA" id="ARBA00023332"/>
    </source>
</evidence>
<comment type="catalytic activity">
    <reaction evidence="37">
        <text>3-oxodecanoyl-[ACP] + NADPH + H(+) = (3R)-hydroxydecanoyl-[ACP] + NADP(+)</text>
        <dbReference type="Rhea" id="RHEA:41856"/>
        <dbReference type="Rhea" id="RHEA-COMP:9637"/>
        <dbReference type="Rhea" id="RHEA-COMP:9638"/>
        <dbReference type="ChEBI" id="CHEBI:15378"/>
        <dbReference type="ChEBI" id="CHEBI:57783"/>
        <dbReference type="ChEBI" id="CHEBI:58349"/>
        <dbReference type="ChEBI" id="CHEBI:78464"/>
        <dbReference type="ChEBI" id="CHEBI:78466"/>
    </reaction>
    <physiologicalReaction direction="left-to-right" evidence="37">
        <dbReference type="Rhea" id="RHEA:41857"/>
    </physiologicalReaction>
</comment>
<keyword evidence="8" id="KW-0596">Phosphopantetheine</keyword>
<comment type="catalytic activity">
    <reaction evidence="47">
        <text>tetradecanoyl-[ACP] + H2O = tetradecanoate + holo-[ACP] + H(+)</text>
        <dbReference type="Rhea" id="RHEA:30123"/>
        <dbReference type="Rhea" id="RHEA-COMP:9648"/>
        <dbReference type="Rhea" id="RHEA-COMP:9685"/>
        <dbReference type="ChEBI" id="CHEBI:15377"/>
        <dbReference type="ChEBI" id="CHEBI:15378"/>
        <dbReference type="ChEBI" id="CHEBI:30807"/>
        <dbReference type="ChEBI" id="CHEBI:64479"/>
        <dbReference type="ChEBI" id="CHEBI:78477"/>
        <dbReference type="EC" id="3.1.2.14"/>
    </reaction>
    <physiologicalReaction direction="left-to-right" evidence="47">
        <dbReference type="Rhea" id="RHEA:30124"/>
    </physiologicalReaction>
</comment>
<proteinExistence type="predicted"/>
<evidence type="ECO:0000256" key="59">
    <source>
        <dbReference type="ARBA" id="ARBA00049414"/>
    </source>
</evidence>
<evidence type="ECO:0000259" key="65">
    <source>
        <dbReference type="PROSITE" id="PS50075"/>
    </source>
</evidence>
<feature type="domain" description="Carrier" evidence="65">
    <location>
        <begin position="2187"/>
        <end position="2267"/>
    </location>
</feature>
<dbReference type="SUPFAM" id="SSF55048">
    <property type="entry name" value="Probable ACP-binding domain of malonyl-CoA ACP transacylase"/>
    <property type="match status" value="1"/>
</dbReference>
<evidence type="ECO:0000256" key="40">
    <source>
        <dbReference type="ARBA" id="ARBA00047578"/>
    </source>
</evidence>
<dbReference type="SMART" id="SM00825">
    <property type="entry name" value="PKS_KS"/>
    <property type="match status" value="1"/>
</dbReference>
<dbReference type="Gene3D" id="3.30.70.3290">
    <property type="match status" value="1"/>
</dbReference>
<evidence type="ECO:0000256" key="38">
    <source>
        <dbReference type="ARBA" id="ARBA00047451"/>
    </source>
</evidence>
<dbReference type="GO" id="GO:0019171">
    <property type="term" value="F:(3R)-hydroxyacyl-[acyl-carrier-protein] dehydratase activity"/>
    <property type="evidence" value="ECO:0007669"/>
    <property type="project" value="UniProtKB-EC"/>
</dbReference>
<evidence type="ECO:0000256" key="18">
    <source>
        <dbReference type="ARBA" id="ARBA00023002"/>
    </source>
</evidence>
<dbReference type="Gene3D" id="3.40.50.720">
    <property type="entry name" value="NAD(P)-binding Rossmann-like Domain"/>
    <property type="match status" value="1"/>
</dbReference>
<evidence type="ECO:0000256" key="21">
    <source>
        <dbReference type="ARBA" id="ARBA00023160"/>
    </source>
</evidence>
<dbReference type="SUPFAM" id="SSF47336">
    <property type="entry name" value="ACP-like"/>
    <property type="match status" value="1"/>
</dbReference>
<dbReference type="OrthoDB" id="329835at2759"/>
<keyword evidence="69" id="KW-1185">Reference proteome</keyword>
<dbReference type="Pfam" id="PF21089">
    <property type="entry name" value="PKS_DH_N"/>
    <property type="match status" value="1"/>
</dbReference>
<evidence type="ECO:0000256" key="35">
    <source>
        <dbReference type="ARBA" id="ARBA00047394"/>
    </source>
</evidence>
<dbReference type="InterPro" id="IPR001031">
    <property type="entry name" value="Thioesterase"/>
</dbReference>
<evidence type="ECO:0000256" key="56">
    <source>
        <dbReference type="ARBA" id="ARBA00049109"/>
    </source>
</evidence>
<dbReference type="InterPro" id="IPR014031">
    <property type="entry name" value="Ketoacyl_synth_C"/>
</dbReference>
<dbReference type="Pfam" id="PF08659">
    <property type="entry name" value="KR"/>
    <property type="match status" value="1"/>
</dbReference>
<dbReference type="GO" id="GO:0004312">
    <property type="term" value="F:fatty acid synthase activity"/>
    <property type="evidence" value="ECO:0007669"/>
    <property type="project" value="UniProtKB-EC"/>
</dbReference>
<keyword evidence="17" id="KW-0007">Acetylation</keyword>
<dbReference type="Pfam" id="PF00975">
    <property type="entry name" value="Thioesterase"/>
    <property type="match status" value="1"/>
</dbReference>
<dbReference type="SUPFAM" id="SSF53901">
    <property type="entry name" value="Thiolase-like"/>
    <property type="match status" value="1"/>
</dbReference>
<comment type="catalytic activity">
    <reaction evidence="63">
        <text>octanoyl-[ACP] + malonyl-[ACP] + H(+) = 3-oxodecanoyl-[ACP] + holo-[ACP] + CO2</text>
        <dbReference type="Rhea" id="RHEA:41852"/>
        <dbReference type="Rhea" id="RHEA-COMP:9623"/>
        <dbReference type="Rhea" id="RHEA-COMP:9636"/>
        <dbReference type="Rhea" id="RHEA-COMP:9637"/>
        <dbReference type="Rhea" id="RHEA-COMP:9685"/>
        <dbReference type="ChEBI" id="CHEBI:15378"/>
        <dbReference type="ChEBI" id="CHEBI:16526"/>
        <dbReference type="ChEBI" id="CHEBI:64479"/>
        <dbReference type="ChEBI" id="CHEBI:78449"/>
        <dbReference type="ChEBI" id="CHEBI:78463"/>
        <dbReference type="ChEBI" id="CHEBI:78464"/>
    </reaction>
    <physiologicalReaction direction="left-to-right" evidence="63">
        <dbReference type="Rhea" id="RHEA:41853"/>
    </physiologicalReaction>
</comment>
<evidence type="ECO:0000256" key="45">
    <source>
        <dbReference type="ARBA" id="ARBA00048051"/>
    </source>
</evidence>
<dbReference type="EC" id="3.1.2.14" evidence="3"/>
<comment type="catalytic activity">
    <reaction evidence="50">
        <text>3-oxohexanoyl-[ACP] + NADPH + H(+) = (3R)-hydroxyhexanoyl-[ACP] + NADP(+)</text>
        <dbReference type="Rhea" id="RHEA:41824"/>
        <dbReference type="Rhea" id="RHEA-COMP:9629"/>
        <dbReference type="Rhea" id="RHEA-COMP:9630"/>
        <dbReference type="ChEBI" id="CHEBI:15378"/>
        <dbReference type="ChEBI" id="CHEBI:57783"/>
        <dbReference type="ChEBI" id="CHEBI:58349"/>
        <dbReference type="ChEBI" id="CHEBI:78456"/>
        <dbReference type="ChEBI" id="CHEBI:78457"/>
    </reaction>
    <physiologicalReaction direction="left-to-right" evidence="50">
        <dbReference type="Rhea" id="RHEA:41825"/>
    </physiologicalReaction>
</comment>
<comment type="catalytic activity">
    <reaction evidence="61">
        <text>butanoyl-[ACP] + malonyl-[ACP] + H(+) = 3-oxohexanoyl-[ACP] + holo-[ACP] + CO2</text>
        <dbReference type="Rhea" id="RHEA:41820"/>
        <dbReference type="Rhea" id="RHEA-COMP:9623"/>
        <dbReference type="Rhea" id="RHEA-COMP:9628"/>
        <dbReference type="Rhea" id="RHEA-COMP:9629"/>
        <dbReference type="Rhea" id="RHEA-COMP:9685"/>
        <dbReference type="ChEBI" id="CHEBI:15378"/>
        <dbReference type="ChEBI" id="CHEBI:16526"/>
        <dbReference type="ChEBI" id="CHEBI:64479"/>
        <dbReference type="ChEBI" id="CHEBI:78449"/>
        <dbReference type="ChEBI" id="CHEBI:78454"/>
        <dbReference type="ChEBI" id="CHEBI:78456"/>
    </reaction>
    <physiologicalReaction direction="left-to-right" evidence="61">
        <dbReference type="Rhea" id="RHEA:41821"/>
    </physiologicalReaction>
</comment>
<evidence type="ECO:0000256" key="46">
    <source>
        <dbReference type="ARBA" id="ARBA00048281"/>
    </source>
</evidence>
<comment type="catalytic activity">
    <reaction evidence="28">
        <text>(3R)-hydroxytetradecanoyl-[ACP] = (2E)-tetradecenoyl-[ACP] + H2O</text>
        <dbReference type="Rhea" id="RHEA:41892"/>
        <dbReference type="Rhea" id="RHEA-COMP:9646"/>
        <dbReference type="Rhea" id="RHEA-COMP:9647"/>
        <dbReference type="ChEBI" id="CHEBI:15377"/>
        <dbReference type="ChEBI" id="CHEBI:78474"/>
        <dbReference type="ChEBI" id="CHEBI:78475"/>
    </reaction>
    <physiologicalReaction direction="left-to-right" evidence="28">
        <dbReference type="Rhea" id="RHEA:41893"/>
    </physiologicalReaction>
</comment>
<evidence type="ECO:0000256" key="51">
    <source>
        <dbReference type="ARBA" id="ARBA00048650"/>
    </source>
</evidence>
<evidence type="ECO:0000256" key="16">
    <source>
        <dbReference type="ARBA" id="ARBA00022898"/>
    </source>
</evidence>
<comment type="catalytic activity">
    <reaction evidence="40">
        <text>dodecanoyl-[ACP] + malonyl-[ACP] + H(+) = 3-oxotetradecanoyl-[ACP] + holo-[ACP] + CO2</text>
        <dbReference type="Rhea" id="RHEA:41884"/>
        <dbReference type="Rhea" id="RHEA-COMP:9623"/>
        <dbReference type="Rhea" id="RHEA-COMP:9644"/>
        <dbReference type="Rhea" id="RHEA-COMP:9645"/>
        <dbReference type="Rhea" id="RHEA-COMP:9685"/>
        <dbReference type="ChEBI" id="CHEBI:15378"/>
        <dbReference type="ChEBI" id="CHEBI:16526"/>
        <dbReference type="ChEBI" id="CHEBI:64479"/>
        <dbReference type="ChEBI" id="CHEBI:65264"/>
        <dbReference type="ChEBI" id="CHEBI:78449"/>
        <dbReference type="ChEBI" id="CHEBI:78473"/>
    </reaction>
    <physiologicalReaction direction="left-to-right" evidence="40">
        <dbReference type="Rhea" id="RHEA:41885"/>
    </physiologicalReaction>
</comment>
<evidence type="ECO:0000256" key="8">
    <source>
        <dbReference type="ARBA" id="ARBA00022450"/>
    </source>
</evidence>
<comment type="catalytic activity">
    <reaction evidence="51">
        <text>a 2,3-saturated acyl-[ACP] + NADP(+) = a (2E)-enoyl-[ACP] + NADPH + H(+)</text>
        <dbReference type="Rhea" id="RHEA:22564"/>
        <dbReference type="Rhea" id="RHEA-COMP:9925"/>
        <dbReference type="Rhea" id="RHEA-COMP:9926"/>
        <dbReference type="ChEBI" id="CHEBI:15378"/>
        <dbReference type="ChEBI" id="CHEBI:57783"/>
        <dbReference type="ChEBI" id="CHEBI:58349"/>
        <dbReference type="ChEBI" id="CHEBI:78784"/>
        <dbReference type="ChEBI" id="CHEBI:78785"/>
        <dbReference type="EC" id="1.3.1.39"/>
    </reaction>
    <physiologicalReaction direction="right-to-left" evidence="51">
        <dbReference type="Rhea" id="RHEA:22566"/>
    </physiologicalReaction>
</comment>
<dbReference type="InterPro" id="IPR036736">
    <property type="entry name" value="ACP-like_sf"/>
</dbReference>
<keyword evidence="18" id="KW-0560">Oxidoreductase</keyword>
<dbReference type="SUPFAM" id="SSF53474">
    <property type="entry name" value="alpha/beta-Hydrolases"/>
    <property type="match status" value="1"/>
</dbReference>
<dbReference type="InterPro" id="IPR001227">
    <property type="entry name" value="Ac_transferase_dom_sf"/>
</dbReference>
<dbReference type="InterPro" id="IPR050091">
    <property type="entry name" value="PKS_NRPS_Biosynth_Enz"/>
</dbReference>
<comment type="catalytic activity">
    <reaction evidence="62">
        <text>(2E)-decenoyl-[ACP] + NADPH + H(+) = decanoyl-[ACP] + NADP(+)</text>
        <dbReference type="Rhea" id="RHEA:41864"/>
        <dbReference type="Rhea" id="RHEA-COMP:9639"/>
        <dbReference type="Rhea" id="RHEA-COMP:9640"/>
        <dbReference type="ChEBI" id="CHEBI:15378"/>
        <dbReference type="ChEBI" id="CHEBI:57783"/>
        <dbReference type="ChEBI" id="CHEBI:58349"/>
        <dbReference type="ChEBI" id="CHEBI:78467"/>
        <dbReference type="ChEBI" id="CHEBI:78468"/>
    </reaction>
    <physiologicalReaction direction="left-to-right" evidence="62">
        <dbReference type="Rhea" id="RHEA:41865"/>
    </physiologicalReaction>
</comment>
<dbReference type="Pfam" id="PF13602">
    <property type="entry name" value="ADH_zinc_N_2"/>
    <property type="match status" value="1"/>
</dbReference>
<dbReference type="InterPro" id="IPR020841">
    <property type="entry name" value="PKS_Beta-ketoAc_synthase_dom"/>
</dbReference>
<dbReference type="Gene3D" id="3.10.129.110">
    <property type="entry name" value="Polyketide synthase dehydratase"/>
    <property type="match status" value="1"/>
</dbReference>
<evidence type="ECO:0000256" key="29">
    <source>
        <dbReference type="ARBA" id="ARBA00023399"/>
    </source>
</evidence>
<comment type="catalytic activity">
    <reaction evidence="44">
        <text>acetyl-[ACP] + malonyl-[ACP] + H(+) = 3-oxobutanoyl-[ACP] + holo-[ACP] + CO2</text>
        <dbReference type="Rhea" id="RHEA:41800"/>
        <dbReference type="Rhea" id="RHEA-COMP:9621"/>
        <dbReference type="Rhea" id="RHEA-COMP:9623"/>
        <dbReference type="Rhea" id="RHEA-COMP:9625"/>
        <dbReference type="Rhea" id="RHEA-COMP:9685"/>
        <dbReference type="ChEBI" id="CHEBI:15378"/>
        <dbReference type="ChEBI" id="CHEBI:16526"/>
        <dbReference type="ChEBI" id="CHEBI:64479"/>
        <dbReference type="ChEBI" id="CHEBI:78446"/>
        <dbReference type="ChEBI" id="CHEBI:78449"/>
        <dbReference type="ChEBI" id="CHEBI:78450"/>
    </reaction>
    <physiologicalReaction direction="left-to-right" evidence="44">
        <dbReference type="Rhea" id="RHEA:41801"/>
    </physiologicalReaction>
</comment>
<dbReference type="FunFam" id="3.40.50.720:FF:000209">
    <property type="entry name" value="Polyketide synthase Pks12"/>
    <property type="match status" value="1"/>
</dbReference>
<evidence type="ECO:0000256" key="57">
    <source>
        <dbReference type="ARBA" id="ARBA00049171"/>
    </source>
</evidence>
<evidence type="ECO:0000256" key="48">
    <source>
        <dbReference type="ARBA" id="ARBA00048420"/>
    </source>
</evidence>
<evidence type="ECO:0000256" key="34">
    <source>
        <dbReference type="ARBA" id="ARBA00047300"/>
    </source>
</evidence>
<comment type="catalytic activity">
    <reaction evidence="34">
        <text>3-oxooctadecanoyl-[ACP] + NADPH + H(+) = (3R)-hydroxyoctadecanoyl-[ACP] + NADP(+)</text>
        <dbReference type="Rhea" id="RHEA:41920"/>
        <dbReference type="Rhea" id="RHEA-COMP:9653"/>
        <dbReference type="Rhea" id="RHEA-COMP:9654"/>
        <dbReference type="ChEBI" id="CHEBI:15378"/>
        <dbReference type="ChEBI" id="CHEBI:57783"/>
        <dbReference type="ChEBI" id="CHEBI:58349"/>
        <dbReference type="ChEBI" id="CHEBI:78487"/>
        <dbReference type="ChEBI" id="CHEBI:78488"/>
    </reaction>
    <physiologicalReaction direction="left-to-right" evidence="34">
        <dbReference type="Rhea" id="RHEA:41921"/>
    </physiologicalReaction>
</comment>
<evidence type="ECO:0000256" key="3">
    <source>
        <dbReference type="ARBA" id="ARBA00012480"/>
    </source>
</evidence>
<dbReference type="InterPro" id="IPR016039">
    <property type="entry name" value="Thiolase-like"/>
</dbReference>
<comment type="catalytic activity">
    <reaction evidence="27">
        <text>a (3R)-hydroxyacyl-[ACP] = a (2E)-enoyl-[ACP] + H2O</text>
        <dbReference type="Rhea" id="RHEA:13097"/>
        <dbReference type="Rhea" id="RHEA-COMP:9925"/>
        <dbReference type="Rhea" id="RHEA-COMP:9945"/>
        <dbReference type="ChEBI" id="CHEBI:15377"/>
        <dbReference type="ChEBI" id="CHEBI:78784"/>
        <dbReference type="ChEBI" id="CHEBI:78827"/>
        <dbReference type="EC" id="4.2.1.59"/>
    </reaction>
    <physiologicalReaction direction="left-to-right" evidence="27">
        <dbReference type="Rhea" id="RHEA:13098"/>
    </physiologicalReaction>
</comment>
<evidence type="ECO:0000256" key="17">
    <source>
        <dbReference type="ARBA" id="ARBA00022990"/>
    </source>
</evidence>
<evidence type="ECO:0000256" key="25">
    <source>
        <dbReference type="ARBA" id="ARBA00023373"/>
    </source>
</evidence>
<dbReference type="GO" id="GO:0006633">
    <property type="term" value="P:fatty acid biosynthetic process"/>
    <property type="evidence" value="ECO:0007669"/>
    <property type="project" value="UniProtKB-UniPathway"/>
</dbReference>
<comment type="catalytic activity">
    <reaction evidence="55">
        <text>(2E)-octadecenoyl-[ACP] + NADPH + H(+) = octadecanoyl-[ACP] + NADP(+)</text>
        <dbReference type="Rhea" id="RHEA:41928"/>
        <dbReference type="Rhea" id="RHEA-COMP:9655"/>
        <dbReference type="Rhea" id="RHEA-COMP:9656"/>
        <dbReference type="ChEBI" id="CHEBI:15378"/>
        <dbReference type="ChEBI" id="CHEBI:57783"/>
        <dbReference type="ChEBI" id="CHEBI:58349"/>
        <dbReference type="ChEBI" id="CHEBI:78489"/>
        <dbReference type="ChEBI" id="CHEBI:78495"/>
    </reaction>
    <physiologicalReaction direction="left-to-right" evidence="55">
        <dbReference type="Rhea" id="RHEA:41929"/>
    </physiologicalReaction>
</comment>
<evidence type="ECO:0000256" key="10">
    <source>
        <dbReference type="ARBA" id="ARBA00022553"/>
    </source>
</evidence>
<comment type="function">
    <text evidence="32">Fatty acid synthetase is a multifunctional enzyme that catalyzes the de novo biosynthesis of long-chain saturated fatty acids starting from acetyl-CoA and malonyl-CoA in the presence of NADPH. This multifunctional protein contains 7 catalytic activities and a site for the binding of the prosthetic group 4'-phosphopantetheine of the acyl carrier protein ([ACP]) domain.</text>
</comment>
<dbReference type="Pfam" id="PF21149">
    <property type="entry name" value="FAS_pseudo-KR"/>
    <property type="match status" value="1"/>
</dbReference>
<dbReference type="InterPro" id="IPR020806">
    <property type="entry name" value="PKS_PP-bd"/>
</dbReference>
<dbReference type="GO" id="GO:0004315">
    <property type="term" value="F:3-oxoacyl-[acyl-carrier-protein] synthase activity"/>
    <property type="evidence" value="ECO:0007669"/>
    <property type="project" value="UniProtKB-EC"/>
</dbReference>
<organism evidence="68 69">
    <name type="scientific">Pomacea canaliculata</name>
    <name type="common">Golden apple snail</name>
    <dbReference type="NCBI Taxonomy" id="400727"/>
    <lineage>
        <taxon>Eukaryota</taxon>
        <taxon>Metazoa</taxon>
        <taxon>Spiralia</taxon>
        <taxon>Lophotrochozoa</taxon>
        <taxon>Mollusca</taxon>
        <taxon>Gastropoda</taxon>
        <taxon>Caenogastropoda</taxon>
        <taxon>Architaenioglossa</taxon>
        <taxon>Ampullarioidea</taxon>
        <taxon>Ampullariidae</taxon>
        <taxon>Pomacea</taxon>
    </lineage>
</organism>
<comment type="catalytic activity">
    <reaction evidence="52">
        <text>holo-[ACP] + acetyl-CoA = acetyl-[ACP] + CoA</text>
        <dbReference type="Rhea" id="RHEA:41788"/>
        <dbReference type="Rhea" id="RHEA-COMP:9621"/>
        <dbReference type="Rhea" id="RHEA-COMP:9685"/>
        <dbReference type="ChEBI" id="CHEBI:57287"/>
        <dbReference type="ChEBI" id="CHEBI:57288"/>
        <dbReference type="ChEBI" id="CHEBI:64479"/>
        <dbReference type="ChEBI" id="CHEBI:78446"/>
        <dbReference type="EC" id="2.3.1.38"/>
    </reaction>
    <physiologicalReaction direction="left-to-right" evidence="52">
        <dbReference type="Rhea" id="RHEA:41789"/>
    </physiologicalReaction>
</comment>
<evidence type="ECO:0000256" key="4">
    <source>
        <dbReference type="ARBA" id="ARBA00012873"/>
    </source>
</evidence>
<comment type="catalytic activity">
    <reaction evidence="29">
        <text>(3R)-hydroxyoctadecanoyl-[ACP] = (2E)-octadecenoyl-[ACP] + H2O</text>
        <dbReference type="Rhea" id="RHEA:41924"/>
        <dbReference type="Rhea" id="RHEA-COMP:9654"/>
        <dbReference type="Rhea" id="RHEA-COMP:9655"/>
        <dbReference type="ChEBI" id="CHEBI:15377"/>
        <dbReference type="ChEBI" id="CHEBI:78488"/>
        <dbReference type="ChEBI" id="CHEBI:78489"/>
    </reaction>
    <physiologicalReaction direction="left-to-right" evidence="29">
        <dbReference type="Rhea" id="RHEA:41925"/>
    </physiologicalReaction>
</comment>
<evidence type="ECO:0000256" key="31">
    <source>
        <dbReference type="ARBA" id="ARBA00023402"/>
    </source>
</evidence>
<dbReference type="CDD" id="cd08954">
    <property type="entry name" value="KR_1_FAS_SDR_x"/>
    <property type="match status" value="1"/>
</dbReference>
<comment type="catalytic activity">
    <reaction evidence="25">
        <text>(3R)-hydroxyhexanoyl-[ACP] = (2E)-hexenoyl-[ACP] + H2O</text>
        <dbReference type="Rhea" id="RHEA:41828"/>
        <dbReference type="Rhea" id="RHEA-COMP:9630"/>
        <dbReference type="Rhea" id="RHEA-COMP:9631"/>
        <dbReference type="ChEBI" id="CHEBI:15377"/>
        <dbReference type="ChEBI" id="CHEBI:78457"/>
        <dbReference type="ChEBI" id="CHEBI:78458"/>
    </reaction>
    <physiologicalReaction direction="left-to-right" evidence="25">
        <dbReference type="Rhea" id="RHEA:41829"/>
    </physiologicalReaction>
</comment>
<dbReference type="SMART" id="SM00822">
    <property type="entry name" value="PKS_KR"/>
    <property type="match status" value="1"/>
</dbReference>